<feature type="region of interest" description="Disordered" evidence="7">
    <location>
        <begin position="303"/>
        <end position="323"/>
    </location>
</feature>
<evidence type="ECO:0000313" key="9">
    <source>
        <dbReference type="Proteomes" id="UP000321129"/>
    </source>
</evidence>
<dbReference type="AlphaFoldDB" id="A0A5C6U797"/>
<dbReference type="Pfam" id="PF06325">
    <property type="entry name" value="PrmA"/>
    <property type="match status" value="1"/>
</dbReference>
<dbReference type="CDD" id="cd02440">
    <property type="entry name" value="AdoMet_MTases"/>
    <property type="match status" value="1"/>
</dbReference>
<dbReference type="GO" id="GO:0032259">
    <property type="term" value="P:methylation"/>
    <property type="evidence" value="ECO:0007669"/>
    <property type="project" value="UniProtKB-KW"/>
</dbReference>
<reference evidence="8 9" key="1">
    <citation type="submission" date="2019-08" db="EMBL/GenBank/DDBJ databases">
        <title>Sphingorhabdus soil sp. nov., isolated from arctic soil.</title>
        <authorList>
            <person name="Liu Y."/>
        </authorList>
    </citation>
    <scope>NUCLEOTIDE SEQUENCE [LARGE SCALE GENOMIC DNA]</scope>
    <source>
        <strain evidence="8 9">D-2Q-5-6</strain>
    </source>
</reference>
<keyword evidence="4 6" id="KW-0808">Transferase</keyword>
<dbReference type="EC" id="2.1.1.-" evidence="6"/>
<dbReference type="Proteomes" id="UP000321129">
    <property type="component" value="Unassembled WGS sequence"/>
</dbReference>
<keyword evidence="8" id="KW-0687">Ribonucleoprotein</keyword>
<protein>
    <recommendedName>
        <fullName evidence="6">Ribosomal protein L11 methyltransferase</fullName>
        <shortName evidence="6">L11 Mtase</shortName>
        <ecNumber evidence="6">2.1.1.-</ecNumber>
    </recommendedName>
</protein>
<dbReference type="SUPFAM" id="SSF53335">
    <property type="entry name" value="S-adenosyl-L-methionine-dependent methyltransferases"/>
    <property type="match status" value="1"/>
</dbReference>
<dbReference type="HAMAP" id="MF_00735">
    <property type="entry name" value="Methyltr_PrmA"/>
    <property type="match status" value="1"/>
</dbReference>
<dbReference type="EMBL" id="VOPY01000003">
    <property type="protein sequence ID" value="TXC68290.1"/>
    <property type="molecule type" value="Genomic_DNA"/>
</dbReference>
<evidence type="ECO:0000256" key="5">
    <source>
        <dbReference type="ARBA" id="ARBA00022691"/>
    </source>
</evidence>
<gene>
    <name evidence="6" type="primary">prmA</name>
    <name evidence="8" type="ORF">FSZ31_11445</name>
</gene>
<evidence type="ECO:0000256" key="2">
    <source>
        <dbReference type="ARBA" id="ARBA00022490"/>
    </source>
</evidence>
<keyword evidence="5 6" id="KW-0949">S-adenosyl-L-methionine</keyword>
<evidence type="ECO:0000256" key="7">
    <source>
        <dbReference type="SAM" id="MobiDB-lite"/>
    </source>
</evidence>
<dbReference type="PANTHER" id="PTHR43648">
    <property type="entry name" value="ELECTRON TRANSFER FLAVOPROTEIN BETA SUBUNIT LYSINE METHYLTRANSFERASE"/>
    <property type="match status" value="1"/>
</dbReference>
<comment type="similarity">
    <text evidence="1 6">Belongs to the methyltransferase superfamily. PrmA family.</text>
</comment>
<accession>A0A5C6U797</accession>
<keyword evidence="3 6" id="KW-0489">Methyltransferase</keyword>
<organism evidence="8 9">
    <name type="scientific">Flavisphingopyxis soli</name>
    <dbReference type="NCBI Taxonomy" id="2601267"/>
    <lineage>
        <taxon>Bacteria</taxon>
        <taxon>Pseudomonadati</taxon>
        <taxon>Pseudomonadota</taxon>
        <taxon>Alphaproteobacteria</taxon>
        <taxon>Sphingomonadales</taxon>
        <taxon>Sphingopyxidaceae</taxon>
        <taxon>Flavisphingopyxis</taxon>
    </lineage>
</organism>
<comment type="caution">
    <text evidence="8">The sequence shown here is derived from an EMBL/GenBank/DDBJ whole genome shotgun (WGS) entry which is preliminary data.</text>
</comment>
<comment type="function">
    <text evidence="6">Methylates ribosomal protein L11.</text>
</comment>
<keyword evidence="2 6" id="KW-0963">Cytoplasm</keyword>
<feature type="binding site" evidence="6">
    <location>
        <position position="135"/>
    </location>
    <ligand>
        <name>S-adenosyl-L-methionine</name>
        <dbReference type="ChEBI" id="CHEBI:59789"/>
    </ligand>
</feature>
<dbReference type="InterPro" id="IPR050078">
    <property type="entry name" value="Ribosomal_L11_MeTrfase_PrmA"/>
</dbReference>
<feature type="binding site" evidence="6">
    <location>
        <position position="159"/>
    </location>
    <ligand>
        <name>S-adenosyl-L-methionine</name>
        <dbReference type="ChEBI" id="CHEBI:59789"/>
    </ligand>
</feature>
<evidence type="ECO:0000313" key="8">
    <source>
        <dbReference type="EMBL" id="TXC68290.1"/>
    </source>
</evidence>
<dbReference type="GO" id="GO:0016279">
    <property type="term" value="F:protein-lysine N-methyltransferase activity"/>
    <property type="evidence" value="ECO:0007669"/>
    <property type="project" value="RHEA"/>
</dbReference>
<comment type="subcellular location">
    <subcellularLocation>
        <location evidence="6">Cytoplasm</location>
    </subcellularLocation>
</comment>
<proteinExistence type="inferred from homology"/>
<comment type="catalytic activity">
    <reaction evidence="6">
        <text>L-lysyl-[protein] + 3 S-adenosyl-L-methionine = N(6),N(6),N(6)-trimethyl-L-lysyl-[protein] + 3 S-adenosyl-L-homocysteine + 3 H(+)</text>
        <dbReference type="Rhea" id="RHEA:54192"/>
        <dbReference type="Rhea" id="RHEA-COMP:9752"/>
        <dbReference type="Rhea" id="RHEA-COMP:13826"/>
        <dbReference type="ChEBI" id="CHEBI:15378"/>
        <dbReference type="ChEBI" id="CHEBI:29969"/>
        <dbReference type="ChEBI" id="CHEBI:57856"/>
        <dbReference type="ChEBI" id="CHEBI:59789"/>
        <dbReference type="ChEBI" id="CHEBI:61961"/>
    </reaction>
</comment>
<evidence type="ECO:0000256" key="6">
    <source>
        <dbReference type="HAMAP-Rule" id="MF_00735"/>
    </source>
</evidence>
<keyword evidence="8" id="KW-0689">Ribosomal protein</keyword>
<feature type="binding site" evidence="6">
    <location>
        <position position="234"/>
    </location>
    <ligand>
        <name>S-adenosyl-L-methionine</name>
        <dbReference type="ChEBI" id="CHEBI:59789"/>
    </ligand>
</feature>
<name>A0A5C6U797_9SPHN</name>
<dbReference type="GO" id="GO:0005737">
    <property type="term" value="C:cytoplasm"/>
    <property type="evidence" value="ECO:0007669"/>
    <property type="project" value="UniProtKB-SubCell"/>
</dbReference>
<dbReference type="PANTHER" id="PTHR43648:SF1">
    <property type="entry name" value="ELECTRON TRANSFER FLAVOPROTEIN BETA SUBUNIT LYSINE METHYLTRANSFERASE"/>
    <property type="match status" value="1"/>
</dbReference>
<keyword evidence="9" id="KW-1185">Reference proteome</keyword>
<evidence type="ECO:0000256" key="1">
    <source>
        <dbReference type="ARBA" id="ARBA00009741"/>
    </source>
</evidence>
<sequence length="323" mass="34545">MSWKMTLPCTRHEAERLDEDLSAFVELDPLPVLVTSEIDEARDAWRVDAYFESAPDAATIASLVALIPSANAAHAQVERIADEDWVTVSQQGIEPVRAGRFFVHTGTNADRIPDDATAFRIDAGLAFGTGTHETTAGCLAALDRLKRSGRRYDAIADIGTGTGLLAFAALSLWPRAYALASDIDPVSIDVTRENAAFNGVAVGHGTGALTLVVASGTDHPEIAARAPYDLLIANILAGPLIELAPAFAAVSAPGGTLILAGLLDHQARRVAATYRRHGYRLDRQIDNGAWPTLMLTMRQRLGWRRPSRGSGGTTQPPGDFGTW</sequence>
<feature type="binding site" evidence="6">
    <location>
        <position position="182"/>
    </location>
    <ligand>
        <name>S-adenosyl-L-methionine</name>
        <dbReference type="ChEBI" id="CHEBI:59789"/>
    </ligand>
</feature>
<dbReference type="GO" id="GO:0005840">
    <property type="term" value="C:ribosome"/>
    <property type="evidence" value="ECO:0007669"/>
    <property type="project" value="UniProtKB-KW"/>
</dbReference>
<evidence type="ECO:0000256" key="4">
    <source>
        <dbReference type="ARBA" id="ARBA00022679"/>
    </source>
</evidence>
<dbReference type="InterPro" id="IPR004498">
    <property type="entry name" value="Ribosomal_PrmA_MeTrfase"/>
</dbReference>
<dbReference type="InterPro" id="IPR029063">
    <property type="entry name" value="SAM-dependent_MTases_sf"/>
</dbReference>
<dbReference type="Gene3D" id="3.40.50.150">
    <property type="entry name" value="Vaccinia Virus protein VP39"/>
    <property type="match status" value="1"/>
</dbReference>
<dbReference type="OrthoDB" id="9785995at2"/>
<evidence type="ECO:0000256" key="3">
    <source>
        <dbReference type="ARBA" id="ARBA00022603"/>
    </source>
</evidence>